<feature type="compositionally biased region" description="Low complexity" evidence="14">
    <location>
        <begin position="258"/>
        <end position="275"/>
    </location>
</feature>
<dbReference type="GO" id="GO:0005737">
    <property type="term" value="C:cytoplasm"/>
    <property type="evidence" value="ECO:0007669"/>
    <property type="project" value="UniProtKB-SubCell"/>
</dbReference>
<evidence type="ECO:0000256" key="10">
    <source>
        <dbReference type="ARBA" id="ARBA00038934"/>
    </source>
</evidence>
<evidence type="ECO:0000256" key="9">
    <source>
        <dbReference type="ARBA" id="ARBA00038162"/>
    </source>
</evidence>
<dbReference type="PANTHER" id="PTHR11183">
    <property type="entry name" value="GLYCOGENIN SUBFAMILY MEMBER"/>
    <property type="match status" value="1"/>
</dbReference>
<evidence type="ECO:0000256" key="13">
    <source>
        <dbReference type="ARBA" id="ARBA00057883"/>
    </source>
</evidence>
<keyword evidence="5" id="KW-0479">Metal-binding</keyword>
<dbReference type="WBParaSite" id="maker-uti_cns_0017483-snap-gene-0.1-mRNA-1">
    <property type="protein sequence ID" value="maker-uti_cns_0017483-snap-gene-0.1-mRNA-1"/>
    <property type="gene ID" value="maker-uti_cns_0017483-snap-gene-0.1"/>
</dbReference>
<feature type="region of interest" description="Disordered" evidence="14">
    <location>
        <begin position="258"/>
        <end position="344"/>
    </location>
</feature>
<comment type="similarity">
    <text evidence="9">Belongs to the glycosyltransferase 8 family. Glycogenin subfamily.</text>
</comment>
<feature type="region of interest" description="Disordered" evidence="14">
    <location>
        <begin position="174"/>
        <end position="241"/>
    </location>
</feature>
<keyword evidence="4" id="KW-0808">Transferase</keyword>
<dbReference type="SUPFAM" id="SSF53448">
    <property type="entry name" value="Nucleotide-diphospho-sugar transferases"/>
    <property type="match status" value="1"/>
</dbReference>
<keyword evidence="15" id="KW-1185">Reference proteome</keyword>
<evidence type="ECO:0000256" key="7">
    <source>
        <dbReference type="ARBA" id="ARBA00023180"/>
    </source>
</evidence>
<dbReference type="EC" id="2.4.1.186" evidence="10"/>
<comment type="catalytic activity">
    <reaction evidence="11">
        <text>[1,4-alpha-D-glucosyl](n)-L-tyrosyl-[glycogenin] + UDP-alpha-D-glucose = [1,4-alpha-D-glucosyl](n+1)-L-tyrosyl-[glycogenin] + UDP + H(+)</text>
        <dbReference type="Rhea" id="RHEA:56560"/>
        <dbReference type="Rhea" id="RHEA-COMP:14606"/>
        <dbReference type="Rhea" id="RHEA-COMP:14607"/>
        <dbReference type="ChEBI" id="CHEBI:15378"/>
        <dbReference type="ChEBI" id="CHEBI:58223"/>
        <dbReference type="ChEBI" id="CHEBI:58885"/>
        <dbReference type="ChEBI" id="CHEBI:140574"/>
        <dbReference type="EC" id="2.4.1.186"/>
    </reaction>
</comment>
<dbReference type="GO" id="GO:0046872">
    <property type="term" value="F:metal ion binding"/>
    <property type="evidence" value="ECO:0007669"/>
    <property type="project" value="UniProtKB-KW"/>
</dbReference>
<feature type="compositionally biased region" description="Polar residues" evidence="14">
    <location>
        <begin position="305"/>
        <end position="315"/>
    </location>
</feature>
<organism evidence="15 16">
    <name type="scientific">Macrostomum lignano</name>
    <dbReference type="NCBI Taxonomy" id="282301"/>
    <lineage>
        <taxon>Eukaryota</taxon>
        <taxon>Metazoa</taxon>
        <taxon>Spiralia</taxon>
        <taxon>Lophotrochozoa</taxon>
        <taxon>Platyhelminthes</taxon>
        <taxon>Rhabditophora</taxon>
        <taxon>Macrostomorpha</taxon>
        <taxon>Macrostomida</taxon>
        <taxon>Macrostomidae</taxon>
        <taxon>Macrostomum</taxon>
    </lineage>
</organism>
<comment type="function">
    <text evidence="13">Self-glucosylating initiator of glycogen synthesis. It catalyzes the formation of a short alpha (1,4)-glucosyl chain covalently attached via a glucose 1-O-tyrosyl linkage to internal tyrosine residues and these chains act as primers for the elongation reaction catalyzed by glycogen synthase.</text>
</comment>
<keyword evidence="8" id="KW-0464">Manganese</keyword>
<evidence type="ECO:0000256" key="12">
    <source>
        <dbReference type="ARBA" id="ARBA00052293"/>
    </source>
</evidence>
<dbReference type="Pfam" id="PF01501">
    <property type="entry name" value="Glyco_transf_8"/>
    <property type="match status" value="1"/>
</dbReference>
<evidence type="ECO:0000313" key="16">
    <source>
        <dbReference type="WBParaSite" id="maker-uti_cns_0017483-snap-gene-0.1-mRNA-1"/>
    </source>
</evidence>
<dbReference type="FunFam" id="3.90.550.10:FF:000092">
    <property type="entry name" value="Glycogenin 2"/>
    <property type="match status" value="1"/>
</dbReference>
<evidence type="ECO:0000256" key="3">
    <source>
        <dbReference type="ARBA" id="ARBA00022490"/>
    </source>
</evidence>
<evidence type="ECO:0000256" key="1">
    <source>
        <dbReference type="ARBA" id="ARBA00001936"/>
    </source>
</evidence>
<dbReference type="Proteomes" id="UP000095280">
    <property type="component" value="Unplaced"/>
</dbReference>
<feature type="compositionally biased region" description="Low complexity" evidence="14">
    <location>
        <begin position="226"/>
        <end position="241"/>
    </location>
</feature>
<comment type="cofactor">
    <cofactor evidence="1">
        <name>Mn(2+)</name>
        <dbReference type="ChEBI" id="CHEBI:29035"/>
    </cofactor>
</comment>
<evidence type="ECO:0000256" key="2">
    <source>
        <dbReference type="ARBA" id="ARBA00004496"/>
    </source>
</evidence>
<feature type="compositionally biased region" description="Basic and acidic residues" evidence="14">
    <location>
        <begin position="118"/>
        <end position="127"/>
    </location>
</feature>
<feature type="compositionally biased region" description="Basic residues" evidence="14">
    <location>
        <begin position="187"/>
        <end position="204"/>
    </location>
</feature>
<sequence>MPYRPPADVPVFYPAAESGGGGGAAIDYCAEPRRFTPLDTHYAEPPMGGVAESGDLGMPAMYSGQEFSACNSSADGLPAGQDSDSNQENAPKFNRFIEETSVAADQAAPDAQTEAGQEDQKADEDRYPAVQVSRELTEPTGYSTQMAKYQTDDTKAAARKQQRALIRAICSHPVGPAASAASSASNRSRRYASRRQRSRQRRSLPRQLAAEAFEASGLGDDEDRAVTASSASTGSSMASPPSVSRLAQSLLLAGQSLFAGPGKSRQSSRVAVSASPSPPPTPVSTPNHEEEFDGAGAEPAAAAESQQLAHQQLTRRSLKHRLASVADKASTSSSMPSRRSKGKFSYSKEAAGCIELLGQRRVLSDNPSLEDGSLLAEVADSVQPVQPVLVPASATSAATAALNLLGRPDLQGESLGLAKLRVWQLSQFAKVAYMDADTLPLVNIDELLDRDELSAAPDPGWPDWFNSGVMVLRPSEATFQLLMRRAADSPGSLVDGSDQGLLNTCLADRWKSADISRRLPFGYNCLSYAFYSYLPALRHFRDSIKVVHFAGAGQKPWQLSRRPLMDQTAEFRAEFLGEWWTVYDACVLHRLASAGHSVSVKTPFIRSN</sequence>
<protein>
    <recommendedName>
        <fullName evidence="10">glycogenin glucosyltransferase</fullName>
        <ecNumber evidence="10">2.4.1.186</ecNumber>
    </recommendedName>
</protein>
<comment type="catalytic activity">
    <reaction evidence="12">
        <text>L-tyrosyl-[glycogenin] + UDP-alpha-D-glucose = alpha-D-glucosyl-L-tyrosyl-[glycogenin] + UDP + H(+)</text>
        <dbReference type="Rhea" id="RHEA:23360"/>
        <dbReference type="Rhea" id="RHEA-COMP:14604"/>
        <dbReference type="Rhea" id="RHEA-COMP:14605"/>
        <dbReference type="ChEBI" id="CHEBI:15378"/>
        <dbReference type="ChEBI" id="CHEBI:46858"/>
        <dbReference type="ChEBI" id="CHEBI:58223"/>
        <dbReference type="ChEBI" id="CHEBI:58885"/>
        <dbReference type="ChEBI" id="CHEBI:140573"/>
        <dbReference type="EC" id="2.4.1.186"/>
    </reaction>
</comment>
<dbReference type="InterPro" id="IPR050587">
    <property type="entry name" value="GNT1/Glycosyltrans_8"/>
</dbReference>
<evidence type="ECO:0000256" key="8">
    <source>
        <dbReference type="ARBA" id="ARBA00023211"/>
    </source>
</evidence>
<dbReference type="Gene3D" id="3.90.550.10">
    <property type="entry name" value="Spore Coat Polysaccharide Biosynthesis Protein SpsA, Chain A"/>
    <property type="match status" value="1"/>
</dbReference>
<keyword evidence="6" id="KW-0320">Glycogen biosynthesis</keyword>
<dbReference type="GO" id="GO:0005978">
    <property type="term" value="P:glycogen biosynthetic process"/>
    <property type="evidence" value="ECO:0007669"/>
    <property type="project" value="UniProtKB-KW"/>
</dbReference>
<feature type="compositionally biased region" description="Low complexity" evidence="14">
    <location>
        <begin position="177"/>
        <end position="186"/>
    </location>
</feature>
<dbReference type="GO" id="GO:0008466">
    <property type="term" value="F:glycogenin glucosyltransferase activity"/>
    <property type="evidence" value="ECO:0007669"/>
    <property type="project" value="UniProtKB-EC"/>
</dbReference>
<accession>A0A1I8IVQ4</accession>
<keyword evidence="3" id="KW-0963">Cytoplasm</keyword>
<evidence type="ECO:0000313" key="15">
    <source>
        <dbReference type="Proteomes" id="UP000095280"/>
    </source>
</evidence>
<proteinExistence type="inferred from homology"/>
<evidence type="ECO:0000256" key="4">
    <source>
        <dbReference type="ARBA" id="ARBA00022679"/>
    </source>
</evidence>
<comment type="subcellular location">
    <subcellularLocation>
        <location evidence="2">Cytoplasm</location>
    </subcellularLocation>
</comment>
<feature type="compositionally biased region" description="Low complexity" evidence="14">
    <location>
        <begin position="294"/>
        <end position="304"/>
    </location>
</feature>
<evidence type="ECO:0000256" key="5">
    <source>
        <dbReference type="ARBA" id="ARBA00022723"/>
    </source>
</evidence>
<evidence type="ECO:0000256" key="6">
    <source>
        <dbReference type="ARBA" id="ARBA00023056"/>
    </source>
</evidence>
<dbReference type="AlphaFoldDB" id="A0A1I8IVQ4"/>
<reference evidence="16" key="1">
    <citation type="submission" date="2016-11" db="UniProtKB">
        <authorList>
            <consortium name="WormBaseParasite"/>
        </authorList>
    </citation>
    <scope>IDENTIFICATION</scope>
</reference>
<dbReference type="InterPro" id="IPR002495">
    <property type="entry name" value="Glyco_trans_8"/>
</dbReference>
<feature type="region of interest" description="Disordered" evidence="14">
    <location>
        <begin position="103"/>
        <end position="161"/>
    </location>
</feature>
<keyword evidence="7" id="KW-0325">Glycoprotein</keyword>
<name>A0A1I8IVQ4_9PLAT</name>
<evidence type="ECO:0000256" key="14">
    <source>
        <dbReference type="SAM" id="MobiDB-lite"/>
    </source>
</evidence>
<evidence type="ECO:0000256" key="11">
    <source>
        <dbReference type="ARBA" id="ARBA00050886"/>
    </source>
</evidence>
<dbReference type="InterPro" id="IPR029044">
    <property type="entry name" value="Nucleotide-diphossugar_trans"/>
</dbReference>